<dbReference type="InterPro" id="IPR004150">
    <property type="entry name" value="NAD_DNA_ligase_OB"/>
</dbReference>
<dbReference type="Gene3D" id="1.10.150.20">
    <property type="entry name" value="5' to 3' exonuclease, C-terminal subdomain"/>
    <property type="match status" value="2"/>
</dbReference>
<organism evidence="17">
    <name type="scientific">uncultured Sulfurovum sp</name>
    <dbReference type="NCBI Taxonomy" id="269237"/>
    <lineage>
        <taxon>Bacteria</taxon>
        <taxon>Pseudomonadati</taxon>
        <taxon>Campylobacterota</taxon>
        <taxon>Epsilonproteobacteria</taxon>
        <taxon>Campylobacterales</taxon>
        <taxon>Sulfurovaceae</taxon>
        <taxon>Sulfurovum</taxon>
        <taxon>environmental samples</taxon>
    </lineage>
</organism>
<evidence type="ECO:0000256" key="1">
    <source>
        <dbReference type="ARBA" id="ARBA00001946"/>
    </source>
</evidence>
<keyword evidence="11 15" id="KW-0520">NAD</keyword>
<dbReference type="SUPFAM" id="SSF52113">
    <property type="entry name" value="BRCT domain"/>
    <property type="match status" value="1"/>
</dbReference>
<dbReference type="FunFam" id="2.40.50.140:FF:000012">
    <property type="entry name" value="DNA ligase"/>
    <property type="match status" value="1"/>
</dbReference>
<dbReference type="GO" id="GO:0006281">
    <property type="term" value="P:DNA repair"/>
    <property type="evidence" value="ECO:0007669"/>
    <property type="project" value="UniProtKB-KW"/>
</dbReference>
<dbReference type="FunFam" id="1.10.150.20:FF:000007">
    <property type="entry name" value="DNA ligase"/>
    <property type="match status" value="1"/>
</dbReference>
<dbReference type="GO" id="GO:0003911">
    <property type="term" value="F:DNA ligase (NAD+) activity"/>
    <property type="evidence" value="ECO:0007669"/>
    <property type="project" value="UniProtKB-EC"/>
</dbReference>
<name>A0A6S6TDJ4_9BACT</name>
<sequence length="554" mass="61306">TVKNVGVTPYFCEPKFDGASMNLLYEEGKLVRAITRGDGVIGEEVTDNVRTIRSVPLSIDYKGQIEIRGEVVIRKDDFDIINKERKAEGENTFANPRNAAAGSLRQLDSSITAKRRLVFYPWGLGENSLTQTNLSEKMDYVYQLGFLEPPFTKACTTIEEIEEFYHFLIENRDEIPMMMDGMVVKVDDTVKQEQLGYTVKVPKWMCAYKFPALEKVTKVNAITIQVGRTGVLTPVAEVEPVDLEGAMIARATLHNYDEIERKGLKVGDSVILIRSGDVIPKITKVLADRRTGDEVEIIRPTACPTCGSEVLDEGTLIKCQNMDCPSRVVNSIIHFAKKGSMNIDGLGSRIVEILVNEGKIKDILDLYTLKFEDIEGMEGFKEKRINKLLEAINDSKGTTLAKLLSAMGIEHIGAVAGKSIALEFGLGVVDVTEEQLEAIDGIGVEMAASFVEFMRVNYDFVLKLFDIVEPTVEEKVEAEENPFKDKTVVLTGTMSVGRGVVKEMIENLGAKVSGSVSKKTDFLIYGDDAGSKYDKAVKLGVETLTEEAMRELCS</sequence>
<dbReference type="EC" id="6.5.1.2" evidence="3 15"/>
<dbReference type="SMART" id="SM00292">
    <property type="entry name" value="BRCT"/>
    <property type="match status" value="1"/>
</dbReference>
<dbReference type="SUPFAM" id="SSF50249">
    <property type="entry name" value="Nucleic acid-binding proteins"/>
    <property type="match status" value="1"/>
</dbReference>
<proteinExistence type="inferred from homology"/>
<evidence type="ECO:0000259" key="16">
    <source>
        <dbReference type="PROSITE" id="PS50172"/>
    </source>
</evidence>
<keyword evidence="8 15" id="KW-0227">DNA damage</keyword>
<dbReference type="GO" id="GO:0003677">
    <property type="term" value="F:DNA binding"/>
    <property type="evidence" value="ECO:0007669"/>
    <property type="project" value="InterPro"/>
</dbReference>
<dbReference type="PROSITE" id="PS01056">
    <property type="entry name" value="DNA_LIGASE_N2"/>
    <property type="match status" value="1"/>
</dbReference>
<keyword evidence="12 15" id="KW-0234">DNA repair</keyword>
<comment type="cofactor">
    <cofactor evidence="1">
        <name>Mg(2+)</name>
        <dbReference type="ChEBI" id="CHEBI:18420"/>
    </cofactor>
</comment>
<dbReference type="CDD" id="cd17748">
    <property type="entry name" value="BRCT_DNA_ligase_like"/>
    <property type="match status" value="1"/>
</dbReference>
<dbReference type="InterPro" id="IPR010994">
    <property type="entry name" value="RuvA_2-like"/>
</dbReference>
<dbReference type="Pfam" id="PF01653">
    <property type="entry name" value="DNA_ligase_aden"/>
    <property type="match status" value="1"/>
</dbReference>
<evidence type="ECO:0000256" key="14">
    <source>
        <dbReference type="ARBA" id="ARBA00060881"/>
    </source>
</evidence>
<dbReference type="SMART" id="SM00532">
    <property type="entry name" value="LIGANc"/>
    <property type="match status" value="1"/>
</dbReference>
<evidence type="ECO:0000256" key="5">
    <source>
        <dbReference type="ARBA" id="ARBA00022598"/>
    </source>
</evidence>
<dbReference type="PROSITE" id="PS01055">
    <property type="entry name" value="DNA_LIGASE_N1"/>
    <property type="match status" value="1"/>
</dbReference>
<dbReference type="GO" id="GO:0006260">
    <property type="term" value="P:DNA replication"/>
    <property type="evidence" value="ECO:0007669"/>
    <property type="project" value="UniProtKB-KW"/>
</dbReference>
<comment type="similarity">
    <text evidence="14">Belongs to the NAD-dependent DNA ligase family. LigA subfamily.</text>
</comment>
<evidence type="ECO:0000256" key="9">
    <source>
        <dbReference type="ARBA" id="ARBA00022833"/>
    </source>
</evidence>
<dbReference type="PIRSF" id="PIRSF001604">
    <property type="entry name" value="LigA"/>
    <property type="match status" value="1"/>
</dbReference>
<keyword evidence="6 15" id="KW-0235">DNA replication</keyword>
<dbReference type="Pfam" id="PF12826">
    <property type="entry name" value="HHH_2"/>
    <property type="match status" value="1"/>
</dbReference>
<dbReference type="Gene3D" id="2.40.50.140">
    <property type="entry name" value="Nucleic acid-binding proteins"/>
    <property type="match status" value="1"/>
</dbReference>
<evidence type="ECO:0000256" key="2">
    <source>
        <dbReference type="ARBA" id="ARBA00004067"/>
    </source>
</evidence>
<dbReference type="NCBIfam" id="NF005932">
    <property type="entry name" value="PRK07956.1"/>
    <property type="match status" value="1"/>
</dbReference>
<dbReference type="HAMAP" id="MF_01588">
    <property type="entry name" value="DNA_ligase_A"/>
    <property type="match status" value="1"/>
</dbReference>
<protein>
    <recommendedName>
        <fullName evidence="4 15">DNA ligase</fullName>
        <ecNumber evidence="3 15">6.5.1.2</ecNumber>
    </recommendedName>
</protein>
<evidence type="ECO:0000256" key="6">
    <source>
        <dbReference type="ARBA" id="ARBA00022705"/>
    </source>
</evidence>
<dbReference type="Gene3D" id="3.40.50.10190">
    <property type="entry name" value="BRCT domain"/>
    <property type="match status" value="1"/>
</dbReference>
<dbReference type="Pfam" id="PF03120">
    <property type="entry name" value="OB_DNA_ligase"/>
    <property type="match status" value="1"/>
</dbReference>
<dbReference type="InterPro" id="IPR001679">
    <property type="entry name" value="DNA_ligase"/>
</dbReference>
<dbReference type="Pfam" id="PF00533">
    <property type="entry name" value="BRCT"/>
    <property type="match status" value="1"/>
</dbReference>
<evidence type="ECO:0000313" key="17">
    <source>
        <dbReference type="EMBL" id="CAA6817434.1"/>
    </source>
</evidence>
<dbReference type="InterPro" id="IPR041663">
    <property type="entry name" value="DisA/LigA_HHH"/>
</dbReference>
<reference evidence="17" key="1">
    <citation type="submission" date="2020-01" db="EMBL/GenBank/DDBJ databases">
        <authorList>
            <person name="Meier V. D."/>
            <person name="Meier V D."/>
        </authorList>
    </citation>
    <scope>NUCLEOTIDE SEQUENCE</scope>
    <source>
        <strain evidence="17">HLG_WM_MAG_04</strain>
    </source>
</reference>
<evidence type="ECO:0000256" key="13">
    <source>
        <dbReference type="ARBA" id="ARBA00034005"/>
    </source>
</evidence>
<dbReference type="InterPro" id="IPR013839">
    <property type="entry name" value="DNAligase_adenylation"/>
</dbReference>
<dbReference type="InterPro" id="IPR012340">
    <property type="entry name" value="NA-bd_OB-fold"/>
</dbReference>
<keyword evidence="10" id="KW-0460">Magnesium</keyword>
<dbReference type="NCBIfam" id="TIGR00575">
    <property type="entry name" value="dnlj"/>
    <property type="match status" value="1"/>
</dbReference>
<dbReference type="InterPro" id="IPR036420">
    <property type="entry name" value="BRCT_dom_sf"/>
</dbReference>
<evidence type="ECO:0000256" key="3">
    <source>
        <dbReference type="ARBA" id="ARBA00012722"/>
    </source>
</evidence>
<dbReference type="InterPro" id="IPR018239">
    <property type="entry name" value="DNA_ligase_AS"/>
</dbReference>
<gene>
    <name evidence="17" type="ORF">HELGO_WM58584</name>
</gene>
<evidence type="ECO:0000256" key="4">
    <source>
        <dbReference type="ARBA" id="ARBA00013308"/>
    </source>
</evidence>
<evidence type="ECO:0000256" key="8">
    <source>
        <dbReference type="ARBA" id="ARBA00022763"/>
    </source>
</evidence>
<evidence type="ECO:0000256" key="12">
    <source>
        <dbReference type="ARBA" id="ARBA00023204"/>
    </source>
</evidence>
<dbReference type="PROSITE" id="PS50172">
    <property type="entry name" value="BRCT"/>
    <property type="match status" value="1"/>
</dbReference>
<dbReference type="SMART" id="SM00278">
    <property type="entry name" value="HhH1"/>
    <property type="match status" value="3"/>
</dbReference>
<dbReference type="InterPro" id="IPR001357">
    <property type="entry name" value="BRCT_dom"/>
</dbReference>
<evidence type="ECO:0000256" key="11">
    <source>
        <dbReference type="ARBA" id="ARBA00023027"/>
    </source>
</evidence>
<comment type="catalytic activity">
    <reaction evidence="13 15">
        <text>NAD(+) + (deoxyribonucleotide)n-3'-hydroxyl + 5'-phospho-(deoxyribonucleotide)m = (deoxyribonucleotide)n+m + AMP + beta-nicotinamide D-nucleotide.</text>
        <dbReference type="EC" id="6.5.1.2"/>
    </reaction>
</comment>
<comment type="function">
    <text evidence="2">DNA ligase that catalyzes the formation of phosphodiester linkages between 5'-phosphoryl and 3'-hydroxyl groups in double-stranded DNA using NAD as a coenzyme and as the energy source for the reaction. It is essential for DNA replication and repair of damaged DNA.</text>
</comment>
<dbReference type="CDD" id="cd00114">
    <property type="entry name" value="LIGANc"/>
    <property type="match status" value="1"/>
</dbReference>
<keyword evidence="5 15" id="KW-0436">Ligase</keyword>
<dbReference type="GO" id="GO:0046872">
    <property type="term" value="F:metal ion binding"/>
    <property type="evidence" value="ECO:0007669"/>
    <property type="project" value="UniProtKB-KW"/>
</dbReference>
<evidence type="ECO:0000256" key="7">
    <source>
        <dbReference type="ARBA" id="ARBA00022723"/>
    </source>
</evidence>
<accession>A0A6S6TDJ4</accession>
<dbReference type="InterPro" id="IPR003583">
    <property type="entry name" value="Hlx-hairpin-Hlx_DNA-bd_motif"/>
</dbReference>
<keyword evidence="9" id="KW-0862">Zinc</keyword>
<dbReference type="InterPro" id="IPR013840">
    <property type="entry name" value="DNAligase_N"/>
</dbReference>
<dbReference type="InterPro" id="IPR033136">
    <property type="entry name" value="DNA_ligase_CS"/>
</dbReference>
<evidence type="ECO:0000256" key="10">
    <source>
        <dbReference type="ARBA" id="ARBA00022842"/>
    </source>
</evidence>
<feature type="domain" description="BRCT" evidence="16">
    <location>
        <begin position="478"/>
        <end position="554"/>
    </location>
</feature>
<dbReference type="SUPFAM" id="SSF56091">
    <property type="entry name" value="DNA ligase/mRNA capping enzyme, catalytic domain"/>
    <property type="match status" value="1"/>
</dbReference>
<dbReference type="AlphaFoldDB" id="A0A6S6TDJ4"/>
<feature type="non-terminal residue" evidence="17">
    <location>
        <position position="1"/>
    </location>
</feature>
<keyword evidence="7" id="KW-0479">Metal-binding</keyword>
<dbReference type="SUPFAM" id="SSF47781">
    <property type="entry name" value="RuvA domain 2-like"/>
    <property type="match status" value="1"/>
</dbReference>
<dbReference type="Gene3D" id="3.30.470.30">
    <property type="entry name" value="DNA ligase/mRNA capping enzyme"/>
    <property type="match status" value="1"/>
</dbReference>
<dbReference type="EMBL" id="CACVAX010000049">
    <property type="protein sequence ID" value="CAA6817434.1"/>
    <property type="molecule type" value="Genomic_DNA"/>
</dbReference>
<evidence type="ECO:0000256" key="15">
    <source>
        <dbReference type="RuleBase" id="RU000618"/>
    </source>
</evidence>